<protein>
    <submittedName>
        <fullName evidence="1">Uncharacterized protein</fullName>
    </submittedName>
</protein>
<evidence type="ECO:0000313" key="1">
    <source>
        <dbReference type="EMBL" id="KAI4352695.1"/>
    </source>
</evidence>
<evidence type="ECO:0000313" key="2">
    <source>
        <dbReference type="Proteomes" id="UP000828941"/>
    </source>
</evidence>
<organism evidence="1 2">
    <name type="scientific">Bauhinia variegata</name>
    <name type="common">Purple orchid tree</name>
    <name type="synonym">Phanera variegata</name>
    <dbReference type="NCBI Taxonomy" id="167791"/>
    <lineage>
        <taxon>Eukaryota</taxon>
        <taxon>Viridiplantae</taxon>
        <taxon>Streptophyta</taxon>
        <taxon>Embryophyta</taxon>
        <taxon>Tracheophyta</taxon>
        <taxon>Spermatophyta</taxon>
        <taxon>Magnoliopsida</taxon>
        <taxon>eudicotyledons</taxon>
        <taxon>Gunneridae</taxon>
        <taxon>Pentapetalae</taxon>
        <taxon>rosids</taxon>
        <taxon>fabids</taxon>
        <taxon>Fabales</taxon>
        <taxon>Fabaceae</taxon>
        <taxon>Cercidoideae</taxon>
        <taxon>Cercideae</taxon>
        <taxon>Bauhiniinae</taxon>
        <taxon>Bauhinia</taxon>
    </lineage>
</organism>
<dbReference type="EMBL" id="CM039428">
    <property type="protein sequence ID" value="KAI4352695.1"/>
    <property type="molecule type" value="Genomic_DNA"/>
</dbReference>
<comment type="caution">
    <text evidence="1">The sequence shown here is derived from an EMBL/GenBank/DDBJ whole genome shotgun (WGS) entry which is preliminary data.</text>
</comment>
<keyword evidence="2" id="KW-1185">Reference proteome</keyword>
<reference evidence="1 2" key="1">
    <citation type="journal article" date="2022" name="DNA Res.">
        <title>Chromosomal-level genome assembly of the orchid tree Bauhinia variegata (Leguminosae; Cercidoideae) supports the allotetraploid origin hypothesis of Bauhinia.</title>
        <authorList>
            <person name="Zhong Y."/>
            <person name="Chen Y."/>
            <person name="Zheng D."/>
            <person name="Pang J."/>
            <person name="Liu Y."/>
            <person name="Luo S."/>
            <person name="Meng S."/>
            <person name="Qian L."/>
            <person name="Wei D."/>
            <person name="Dai S."/>
            <person name="Zhou R."/>
        </authorList>
    </citation>
    <scope>NUCLEOTIDE SEQUENCE [LARGE SCALE GENOMIC DNA]</scope>
    <source>
        <strain evidence="1">BV-YZ2020</strain>
    </source>
</reference>
<name>A0ACB9PWG4_BAUVA</name>
<dbReference type="Proteomes" id="UP000828941">
    <property type="component" value="Chromosome 3"/>
</dbReference>
<gene>
    <name evidence="1" type="ORF">L6164_006919</name>
</gene>
<sequence length="445" mass="51826">MMENIMKSSSTVSLDMFHICSKRERCFNSGTLVPFILTSLFVASILSFFLFYSPYPFSVLLNQYSNVVQNQQAQNQQDHLNLQPNHATSNSKSPQNEEEKSCDLSNGHWVPALRESSYYSNSSCRTIPDSKNCFKNGREDSDFLDWRWKPEKCELPSFDPRIFLHIVRGKKMGFIGDSVARNHMESLLCLLSQEESPKDVHKDSEDRFRTWYFPNYEFTLMILWSRFLIVGEERMVNGTGSSIFDLQLDKVDEDWAKPISSLDYAIISAGQWFFRVMYLHEHGKPVGCVYCREPNLTDYNVVFPIRKAFQTAFSFINGCNQCRNTVTLLRTFAPAHFENGLWNTGGYCNRTAPVTQEQVDFKSFDWELRNIQIEELERVKKEVKRKGQKFEVVDVTRAMLMRPDGHPGAYWGDKWMKGYNDCTHWCMPGPIDFWNELMLAVLERV</sequence>
<proteinExistence type="predicted"/>
<accession>A0ACB9PWG4</accession>